<dbReference type="AlphaFoldDB" id="E2S8K6"/>
<dbReference type="HOGENOM" id="CLU_2893810_0_0_11"/>
<organism evidence="2 3">
    <name type="scientific">Aeromicrobium marinum DSM 15272</name>
    <dbReference type="NCBI Taxonomy" id="585531"/>
    <lineage>
        <taxon>Bacteria</taxon>
        <taxon>Bacillati</taxon>
        <taxon>Actinomycetota</taxon>
        <taxon>Actinomycetes</taxon>
        <taxon>Propionibacteriales</taxon>
        <taxon>Nocardioidaceae</taxon>
        <taxon>Aeromicrobium</taxon>
    </lineage>
</organism>
<proteinExistence type="predicted"/>
<evidence type="ECO:0000313" key="3">
    <source>
        <dbReference type="Proteomes" id="UP000003111"/>
    </source>
</evidence>
<accession>E2S8K6</accession>
<feature type="region of interest" description="Disordered" evidence="1">
    <location>
        <begin position="1"/>
        <end position="28"/>
    </location>
</feature>
<sequence length="62" mass="6347">MGSGLEAPRRARRTSTADRVLRGGGLEAPRTWTADGAFPWGVVSRLLAELVAPGPPTGCSGG</sequence>
<evidence type="ECO:0000256" key="1">
    <source>
        <dbReference type="SAM" id="MobiDB-lite"/>
    </source>
</evidence>
<keyword evidence="3" id="KW-1185">Reference proteome</keyword>
<gene>
    <name evidence="2" type="ORF">HMPREF0063_10363</name>
</gene>
<dbReference type="STRING" id="585531.HMPREF0063_10363"/>
<name>E2S8K6_9ACTN</name>
<reference evidence="2" key="1">
    <citation type="submission" date="2010-08" db="EMBL/GenBank/DDBJ databases">
        <authorList>
            <person name="Muzny D."/>
            <person name="Qin X."/>
            <person name="Buhay C."/>
            <person name="Dugan-Rocha S."/>
            <person name="Ding Y."/>
            <person name="Chen G."/>
            <person name="Hawes A."/>
            <person name="Holder M."/>
            <person name="Jhangiani S."/>
            <person name="Johnson A."/>
            <person name="Khan Z."/>
            <person name="Li Z."/>
            <person name="Liu W."/>
            <person name="Liu X."/>
            <person name="Perez L."/>
            <person name="Shen H."/>
            <person name="Wang Q."/>
            <person name="Watt J."/>
            <person name="Xi L."/>
            <person name="Xin Y."/>
            <person name="Zhou J."/>
            <person name="Deng J."/>
            <person name="Jiang H."/>
            <person name="Liu Y."/>
            <person name="Qu J."/>
            <person name="Song X.-Z."/>
            <person name="Zhang L."/>
            <person name="Villasana D."/>
            <person name="Johnson A."/>
            <person name="Liu J."/>
            <person name="Liyanage D."/>
            <person name="Lorensuhewa L."/>
            <person name="Robinson T."/>
            <person name="Song A."/>
            <person name="Song B.-B."/>
            <person name="Dinh H."/>
            <person name="Thornton R."/>
            <person name="Coyle M."/>
            <person name="Francisco L."/>
            <person name="Jackson L."/>
            <person name="Javaid M."/>
            <person name="Korchina V."/>
            <person name="Kovar C."/>
            <person name="Mata R."/>
            <person name="Mathew T."/>
            <person name="Ngo R."/>
            <person name="Nguyen L."/>
            <person name="Nguyen N."/>
            <person name="Okwuonu G."/>
            <person name="Ongeri F."/>
            <person name="Pham C."/>
            <person name="Simmons D."/>
            <person name="Wilczek-Boney K."/>
            <person name="Hale W."/>
            <person name="Jakkamsetti A."/>
            <person name="Pham P."/>
            <person name="Ruth R."/>
            <person name="San Lucas F."/>
            <person name="Warren J."/>
            <person name="Zhang J."/>
            <person name="Zhao Z."/>
            <person name="Zhou C."/>
            <person name="Zhu D."/>
            <person name="Lee S."/>
            <person name="Bess C."/>
            <person name="Blankenburg K."/>
            <person name="Forbes L."/>
            <person name="Fu Q."/>
            <person name="Gubbala S."/>
            <person name="Hirani K."/>
            <person name="Jayaseelan J.C."/>
            <person name="Lara F."/>
            <person name="Munidasa M."/>
            <person name="Palculict T."/>
            <person name="Patil S."/>
            <person name="Pu L.-L."/>
            <person name="Saada N."/>
            <person name="Tang L."/>
            <person name="Weissenberger G."/>
            <person name="Zhu Y."/>
            <person name="Hemphill L."/>
            <person name="Shang Y."/>
            <person name="Youmans B."/>
            <person name="Ayvaz T."/>
            <person name="Ross M."/>
            <person name="Santibanez J."/>
            <person name="Aqrawi P."/>
            <person name="Gross S."/>
            <person name="Joshi V."/>
            <person name="Fowler G."/>
            <person name="Nazareth L."/>
            <person name="Reid J."/>
            <person name="Worley K."/>
            <person name="Petrosino J."/>
            <person name="Highlander S."/>
            <person name="Gibbs R."/>
        </authorList>
    </citation>
    <scope>NUCLEOTIDE SEQUENCE [LARGE SCALE GENOMIC DNA]</scope>
    <source>
        <strain evidence="2">DSM 15272</strain>
    </source>
</reference>
<comment type="caution">
    <text evidence="2">The sequence shown here is derived from an EMBL/GenBank/DDBJ whole genome shotgun (WGS) entry which is preliminary data.</text>
</comment>
<dbReference type="EMBL" id="ACLF03000002">
    <property type="protein sequence ID" value="EFQ84511.1"/>
    <property type="molecule type" value="Genomic_DNA"/>
</dbReference>
<evidence type="ECO:0000313" key="2">
    <source>
        <dbReference type="EMBL" id="EFQ84511.1"/>
    </source>
</evidence>
<protein>
    <submittedName>
        <fullName evidence="2">Uncharacterized protein</fullName>
    </submittedName>
</protein>
<dbReference type="Proteomes" id="UP000003111">
    <property type="component" value="Unassembled WGS sequence"/>
</dbReference>